<dbReference type="PROSITE" id="PS50088">
    <property type="entry name" value="ANK_REPEAT"/>
    <property type="match status" value="5"/>
</dbReference>
<organism evidence="3">
    <name type="scientific">Terrestrivirus sp</name>
    <dbReference type="NCBI Taxonomy" id="2487775"/>
    <lineage>
        <taxon>Viruses</taxon>
        <taxon>Varidnaviria</taxon>
        <taxon>Bamfordvirae</taxon>
        <taxon>Nucleocytoviricota</taxon>
        <taxon>Megaviricetes</taxon>
        <taxon>Imitervirales</taxon>
        <taxon>Mimiviridae</taxon>
        <taxon>Klosneuvirinae</taxon>
    </lineage>
</organism>
<proteinExistence type="predicted"/>
<dbReference type="Gene3D" id="1.25.40.20">
    <property type="entry name" value="Ankyrin repeat-containing domain"/>
    <property type="match status" value="2"/>
</dbReference>
<keyword evidence="1" id="KW-0677">Repeat</keyword>
<dbReference type="EMBL" id="MK071989">
    <property type="protein sequence ID" value="AYV76687.1"/>
    <property type="molecule type" value="Genomic_DNA"/>
</dbReference>
<dbReference type="PANTHER" id="PTHR24126:SF14">
    <property type="entry name" value="ANK_REP_REGION DOMAIN-CONTAINING PROTEIN"/>
    <property type="match status" value="1"/>
</dbReference>
<dbReference type="PROSITE" id="PS50297">
    <property type="entry name" value="ANK_REP_REGION"/>
    <property type="match status" value="3"/>
</dbReference>
<accession>A0A3G4ZP78</accession>
<dbReference type="SUPFAM" id="SSF48403">
    <property type="entry name" value="Ankyrin repeat"/>
    <property type="match status" value="2"/>
</dbReference>
<dbReference type="PANTHER" id="PTHR24126">
    <property type="entry name" value="ANKYRIN REPEAT, PH AND SEC7 DOMAIN CONTAINING PROTEIN SECG-RELATED"/>
    <property type="match status" value="1"/>
</dbReference>
<reference evidence="3" key="1">
    <citation type="submission" date="2018-10" db="EMBL/GenBank/DDBJ databases">
        <title>Hidden diversity of soil giant viruses.</title>
        <authorList>
            <person name="Schulz F."/>
            <person name="Alteio L."/>
            <person name="Goudeau D."/>
            <person name="Ryan E.M."/>
            <person name="Malmstrom R.R."/>
            <person name="Blanchard J."/>
            <person name="Woyke T."/>
        </authorList>
    </citation>
    <scope>NUCLEOTIDE SEQUENCE</scope>
    <source>
        <strain evidence="3">TEV1</strain>
    </source>
</reference>
<gene>
    <name evidence="3" type="ORF">Terrestrivirus11_28</name>
</gene>
<evidence type="ECO:0000313" key="3">
    <source>
        <dbReference type="EMBL" id="AYV76687.1"/>
    </source>
</evidence>
<sequence>MYSNEVPLDSTNNMVEMSNLQDNQILFTLLKNHQWEQLHEMIGDGSLYDLNVRDEYNNYLLTYAILYNRIDIVTLLIDGGARIDITDSEERSILYIAIKYDYLEIIDVLLKYNSNHIGISIIDIRDKNYNVPLHYAIIYNNYTALEKLLEYGTNPNVIDRKGYNALHLAVYTRTYKICNIIITHNVEINARCNSGETALHMACNLQLIDIVKLLLDNNINVNIQDHDHEFTALHYCVNLNNRDLVSLLLSHNADPNIQDMVGNTAIHYCVSENNLECLIMIMSNKNNEFKINLNLWNFDGHIPLHLVLISELPNFDEYFNILIDDSNVNIQDSDGETCLHILCYKNLWQNYIDTLKKKKLDIFVANKINERPVDYIKKSELELFMNMVSDSYLYRLRNKDIVWANEWENMCKKELPFDNSSKDLLNKLDVKKQFNKNFDENPDVCHTIIKSKLFDMYNEKNVKYCSKSFPVKQGNICISISEGTNLNVCTFTGSTLDILIGLIYLLKKYPDACSTFSRNFSENKELCKFYKSIGIIMNTHCEFLNFEIVWVYHKLYLMDDFYDNFRKCVKRKNNRYVIIPLGIEMREGSHANYIIYDKTTNEVERFEPHGSSAPTGLNYNPSLLDDILEIRFKELNKDIKYIRPKDYLPKIGFQLLDVSERRKKKIGDPGGFCALWAVWYVDMRLTYRTVNRNDLIKQMISSIKSQNVSFKNLIRNYAKNIIDIRDVILSAAGLDINDWLNDQFTESQIDIILKELGREVGILVT</sequence>
<dbReference type="InterPro" id="IPR036770">
    <property type="entry name" value="Ankyrin_rpt-contain_sf"/>
</dbReference>
<keyword evidence="2" id="KW-0040">ANK repeat</keyword>
<evidence type="ECO:0000256" key="1">
    <source>
        <dbReference type="ARBA" id="ARBA00022737"/>
    </source>
</evidence>
<name>A0A3G4ZP78_9VIRU</name>
<protein>
    <submittedName>
        <fullName evidence="3">Ankyrin repeat protein</fullName>
    </submittedName>
</protein>
<dbReference type="SMART" id="SM00248">
    <property type="entry name" value="ANK"/>
    <property type="match status" value="9"/>
</dbReference>
<dbReference type="InterPro" id="IPR002110">
    <property type="entry name" value="Ankyrin_rpt"/>
</dbReference>
<evidence type="ECO:0000256" key="2">
    <source>
        <dbReference type="ARBA" id="ARBA00023043"/>
    </source>
</evidence>
<dbReference type="Pfam" id="PF12796">
    <property type="entry name" value="Ank_2"/>
    <property type="match status" value="3"/>
</dbReference>